<dbReference type="GO" id="GO:0003964">
    <property type="term" value="F:RNA-directed DNA polymerase activity"/>
    <property type="evidence" value="ECO:0007669"/>
    <property type="project" value="UniProtKB-KW"/>
</dbReference>
<dbReference type="GO" id="GO:0016787">
    <property type="term" value="F:hydrolase activity"/>
    <property type="evidence" value="ECO:0007669"/>
    <property type="project" value="UniProtKB-KW"/>
</dbReference>
<evidence type="ECO:0000313" key="8">
    <source>
        <dbReference type="EMBL" id="KER29707.1"/>
    </source>
</evidence>
<evidence type="ECO:0000259" key="7">
    <source>
        <dbReference type="Pfam" id="PF17917"/>
    </source>
</evidence>
<evidence type="ECO:0000256" key="2">
    <source>
        <dbReference type="ARBA" id="ARBA00022695"/>
    </source>
</evidence>
<dbReference type="RefSeq" id="XP_009166535.1">
    <property type="nucleotide sequence ID" value="XM_009168271.1"/>
</dbReference>
<dbReference type="GO" id="GO:0004519">
    <property type="term" value="F:endonuclease activity"/>
    <property type="evidence" value="ECO:0007669"/>
    <property type="project" value="UniProtKB-KW"/>
</dbReference>
<keyword evidence="2" id="KW-0548">Nucleotidyltransferase</keyword>
<evidence type="ECO:0000256" key="4">
    <source>
        <dbReference type="ARBA" id="ARBA00022759"/>
    </source>
</evidence>
<accession>A0A074ZV52</accession>
<keyword evidence="5" id="KW-0378">Hydrolase</keyword>
<organism evidence="8 9">
    <name type="scientific">Opisthorchis viverrini</name>
    <name type="common">Southeast Asian liver fluke</name>
    <dbReference type="NCBI Taxonomy" id="6198"/>
    <lineage>
        <taxon>Eukaryota</taxon>
        <taxon>Metazoa</taxon>
        <taxon>Spiralia</taxon>
        <taxon>Lophotrochozoa</taxon>
        <taxon>Platyhelminthes</taxon>
        <taxon>Trematoda</taxon>
        <taxon>Digenea</taxon>
        <taxon>Opisthorchiida</taxon>
        <taxon>Opisthorchiata</taxon>
        <taxon>Opisthorchiidae</taxon>
        <taxon>Opisthorchis</taxon>
    </lineage>
</organism>
<dbReference type="KEGG" id="ovi:T265_03724"/>
<dbReference type="InterPro" id="IPR043502">
    <property type="entry name" value="DNA/RNA_pol_sf"/>
</dbReference>
<sequence>MLVHELAVEILKFRVIYTFAADASDRGISAVRKQKNGFITYASRVPANAKQTYLSIEKEFLAITFAQDKLAQYLLGQLEPPATTSGKVGDSNLGKGNEHVEIAKPAGKEMQTDQQPRDQKPINSPELPIFQQITNYFGRSTLKTARLWETFACRQAYTRQQLYFLHECLRKHIFPRSVTYRPPINHPQDWVIARQNGRRMVRLMITDAHNRIRKYERIANGHREACLRKIGPDLMEQLSMAVERRVSSTAKNKKAHLDS</sequence>
<evidence type="ECO:0000256" key="1">
    <source>
        <dbReference type="ARBA" id="ARBA00022679"/>
    </source>
</evidence>
<name>A0A074ZV52_OPIVI</name>
<keyword evidence="1" id="KW-0808">Transferase</keyword>
<evidence type="ECO:0000256" key="5">
    <source>
        <dbReference type="ARBA" id="ARBA00022801"/>
    </source>
</evidence>
<keyword evidence="4" id="KW-0255">Endonuclease</keyword>
<dbReference type="SUPFAM" id="SSF56672">
    <property type="entry name" value="DNA/RNA polymerases"/>
    <property type="match status" value="1"/>
</dbReference>
<keyword evidence="3" id="KW-0540">Nuclease</keyword>
<dbReference type="GeneID" id="20317911"/>
<keyword evidence="6" id="KW-0695">RNA-directed DNA polymerase</keyword>
<reference evidence="8 9" key="1">
    <citation type="submission" date="2013-11" db="EMBL/GenBank/DDBJ databases">
        <title>Opisthorchis viverrini - life in the bile duct.</title>
        <authorList>
            <person name="Young N.D."/>
            <person name="Nagarajan N."/>
            <person name="Lin S.J."/>
            <person name="Korhonen P.K."/>
            <person name="Jex A.R."/>
            <person name="Hall R.S."/>
            <person name="Safavi-Hemami H."/>
            <person name="Kaewkong W."/>
            <person name="Bertrand D."/>
            <person name="Gao S."/>
            <person name="Seet Q."/>
            <person name="Wongkham S."/>
            <person name="Teh B.T."/>
            <person name="Wongkham C."/>
            <person name="Intapan P.M."/>
            <person name="Maleewong W."/>
            <person name="Yang X."/>
            <person name="Hu M."/>
            <person name="Wang Z."/>
            <person name="Hofmann A."/>
            <person name="Sternberg P.W."/>
            <person name="Tan P."/>
            <person name="Wang J."/>
            <person name="Gasser R.B."/>
        </authorList>
    </citation>
    <scope>NUCLEOTIDE SEQUENCE [LARGE SCALE GENOMIC DNA]</scope>
</reference>
<feature type="domain" description="Reverse transcriptase RNase H-like" evidence="7">
    <location>
        <begin position="19"/>
        <end position="77"/>
    </location>
</feature>
<dbReference type="InterPro" id="IPR041373">
    <property type="entry name" value="RT_RNaseH"/>
</dbReference>
<evidence type="ECO:0000256" key="3">
    <source>
        <dbReference type="ARBA" id="ARBA00022722"/>
    </source>
</evidence>
<protein>
    <recommendedName>
        <fullName evidence="7">Reverse transcriptase RNase H-like domain-containing protein</fullName>
    </recommendedName>
</protein>
<dbReference type="AlphaFoldDB" id="A0A074ZV52"/>
<dbReference type="OrthoDB" id="6229575at2759"/>
<dbReference type="Pfam" id="PF17917">
    <property type="entry name" value="RT_RNaseH"/>
    <property type="match status" value="1"/>
</dbReference>
<dbReference type="Proteomes" id="UP000054324">
    <property type="component" value="Unassembled WGS sequence"/>
</dbReference>
<evidence type="ECO:0000313" key="9">
    <source>
        <dbReference type="Proteomes" id="UP000054324"/>
    </source>
</evidence>
<proteinExistence type="predicted"/>
<keyword evidence="9" id="KW-1185">Reference proteome</keyword>
<evidence type="ECO:0000256" key="6">
    <source>
        <dbReference type="ARBA" id="ARBA00022918"/>
    </source>
</evidence>
<gene>
    <name evidence="8" type="ORF">T265_03724</name>
</gene>
<dbReference type="CTD" id="20317911"/>
<dbReference type="EMBL" id="KL596673">
    <property type="protein sequence ID" value="KER29707.1"/>
    <property type="molecule type" value="Genomic_DNA"/>
</dbReference>